<reference evidence="1" key="1">
    <citation type="submission" date="2023-07" db="EMBL/GenBank/DDBJ databases">
        <authorList>
            <person name="Ivanov I."/>
            <person name="Teneva D."/>
            <person name="Stoikov I."/>
        </authorList>
    </citation>
    <scope>NUCLEOTIDE SEQUENCE</scope>
    <source>
        <strain evidence="1">4475</strain>
    </source>
</reference>
<name>A0AA48MBF0_9BACL</name>
<accession>A0AA48MBF0</accession>
<dbReference type="KEGG" id="bayd:BSPP4475_13865"/>
<dbReference type="Proteomes" id="UP001189619">
    <property type="component" value="Chromosome"/>
</dbReference>
<sequence length="219" mass="24623">MADIPSLSPFIADKRLQRGGAVELVTPLAANRPLHAIVEHVHSGYLILSYVESDTNTSLLGTIVHLRWETDEAITWLSLQVVQEQAVWPVKLARLVPTSIEQEAKGERPLLQPDFVINVPYKIMGARPIEESGEGVLLRFSPTHLIVGTDGFVSVGDFLHLSFFLPHYKQELVAMTKVVEKTFRDGSAVLKLVITDLEERYRHVLQRYYEKLAQSGRNA</sequence>
<dbReference type="EMBL" id="OY569118">
    <property type="protein sequence ID" value="CAJ1003400.1"/>
    <property type="molecule type" value="Genomic_DNA"/>
</dbReference>
<dbReference type="RefSeq" id="WP_230076715.1">
    <property type="nucleotide sequence ID" value="NZ_OY569118.1"/>
</dbReference>
<evidence type="ECO:0000313" key="2">
    <source>
        <dbReference type="Proteomes" id="UP001189619"/>
    </source>
</evidence>
<protein>
    <submittedName>
        <fullName evidence="1">PilZ domain-containing protein</fullName>
    </submittedName>
</protein>
<gene>
    <name evidence="1" type="primary">pilZ</name>
    <name evidence="1" type="ORF">BSPP4475_13865</name>
</gene>
<dbReference type="AlphaFoldDB" id="A0AA48MBF0"/>
<proteinExistence type="predicted"/>
<organism evidence="1 2">
    <name type="scientific">Brevibacillus aydinogluensis</name>
    <dbReference type="NCBI Taxonomy" id="927786"/>
    <lineage>
        <taxon>Bacteria</taxon>
        <taxon>Bacillati</taxon>
        <taxon>Bacillota</taxon>
        <taxon>Bacilli</taxon>
        <taxon>Bacillales</taxon>
        <taxon>Paenibacillaceae</taxon>
        <taxon>Brevibacillus</taxon>
    </lineage>
</organism>
<keyword evidence="2" id="KW-1185">Reference proteome</keyword>
<evidence type="ECO:0000313" key="1">
    <source>
        <dbReference type="EMBL" id="CAJ1003400.1"/>
    </source>
</evidence>